<dbReference type="InterPro" id="IPR036047">
    <property type="entry name" value="F-box-like_dom_sf"/>
</dbReference>
<dbReference type="Proteomes" id="UP000076532">
    <property type="component" value="Unassembled WGS sequence"/>
</dbReference>
<dbReference type="OrthoDB" id="3244423at2759"/>
<keyword evidence="3" id="KW-1185">Reference proteome</keyword>
<dbReference type="Pfam" id="PF12937">
    <property type="entry name" value="F-box-like"/>
    <property type="match status" value="1"/>
</dbReference>
<feature type="domain" description="F-box" evidence="1">
    <location>
        <begin position="51"/>
        <end position="80"/>
    </location>
</feature>
<dbReference type="AlphaFoldDB" id="A0A166FRC2"/>
<name>A0A166FRC2_9AGAM</name>
<organism evidence="2 3">
    <name type="scientific">Athelia psychrophila</name>
    <dbReference type="NCBI Taxonomy" id="1759441"/>
    <lineage>
        <taxon>Eukaryota</taxon>
        <taxon>Fungi</taxon>
        <taxon>Dikarya</taxon>
        <taxon>Basidiomycota</taxon>
        <taxon>Agaricomycotina</taxon>
        <taxon>Agaricomycetes</taxon>
        <taxon>Agaricomycetidae</taxon>
        <taxon>Atheliales</taxon>
        <taxon>Atheliaceae</taxon>
        <taxon>Athelia</taxon>
    </lineage>
</organism>
<evidence type="ECO:0000313" key="2">
    <source>
        <dbReference type="EMBL" id="KZP17077.1"/>
    </source>
</evidence>
<dbReference type="Gene3D" id="1.20.1280.50">
    <property type="match status" value="1"/>
</dbReference>
<sequence>MPESKVTLWLLVPVQMKVNSLYTNNAKKWDASVPIELLGAFFRHTFLRGTVKTSMNLSQVCRHWRHVALSDPVLWSTIRLTPLGETPFVKLCLKRSKNHDLKVLYEDFNEYELQKQQMKVFDRSTIHLHQSQQQQTEQFDPAIFHLHRCRELELFFNDITWNLAVMQRFQSESAPKLVSFNVFLRGNSELWTGQPERTGDIFTGGAPRLSSLTLHGVSPLECHVPLSRITDLSLGMRASSQRLPDLNPAEIIGILREVAVTLKHLTLDGVHVVSDDDYPWSEIELPILVTLRFGNTDDEEREECEDYVKDVWQFLGMPLLEDLWLFDLTSSQVAWVLLALKGGRGAGIKSLSLYNVGMDELDEAITDILPNIHSLSLEVGTIPFDFPGLLNPNEHASLSRQKIIWPLLQCLTLTSWHTEEDTAIFRNLLRGRKALGCPIRRVVFRGYRLAYSSLSLAHEHIDDESKEAKEAKEAVGEVPNCYQRTEQASVLDLNLWLECVIYDNEHFKSGQGSNLNGV</sequence>
<evidence type="ECO:0000313" key="3">
    <source>
        <dbReference type="Proteomes" id="UP000076532"/>
    </source>
</evidence>
<proteinExistence type="predicted"/>
<evidence type="ECO:0000259" key="1">
    <source>
        <dbReference type="Pfam" id="PF12937"/>
    </source>
</evidence>
<gene>
    <name evidence="2" type="ORF">FIBSPDRAFT_894489</name>
</gene>
<reference evidence="2 3" key="1">
    <citation type="journal article" date="2016" name="Mol. Biol. Evol.">
        <title>Comparative Genomics of Early-Diverging Mushroom-Forming Fungi Provides Insights into the Origins of Lignocellulose Decay Capabilities.</title>
        <authorList>
            <person name="Nagy L.G."/>
            <person name="Riley R."/>
            <person name="Tritt A."/>
            <person name="Adam C."/>
            <person name="Daum C."/>
            <person name="Floudas D."/>
            <person name="Sun H."/>
            <person name="Yadav J.S."/>
            <person name="Pangilinan J."/>
            <person name="Larsson K.H."/>
            <person name="Matsuura K."/>
            <person name="Barry K."/>
            <person name="Labutti K."/>
            <person name="Kuo R."/>
            <person name="Ohm R.A."/>
            <person name="Bhattacharya S.S."/>
            <person name="Shirouzu T."/>
            <person name="Yoshinaga Y."/>
            <person name="Martin F.M."/>
            <person name="Grigoriev I.V."/>
            <person name="Hibbett D.S."/>
        </authorList>
    </citation>
    <scope>NUCLEOTIDE SEQUENCE [LARGE SCALE GENOMIC DNA]</scope>
    <source>
        <strain evidence="2 3">CBS 109695</strain>
    </source>
</reference>
<accession>A0A166FRC2</accession>
<dbReference type="EMBL" id="KV417586">
    <property type="protein sequence ID" value="KZP17077.1"/>
    <property type="molecule type" value="Genomic_DNA"/>
</dbReference>
<dbReference type="SUPFAM" id="SSF81383">
    <property type="entry name" value="F-box domain"/>
    <property type="match status" value="1"/>
</dbReference>
<protein>
    <recommendedName>
        <fullName evidence="1">F-box domain-containing protein</fullName>
    </recommendedName>
</protein>
<dbReference type="InterPro" id="IPR001810">
    <property type="entry name" value="F-box_dom"/>
</dbReference>